<dbReference type="SUPFAM" id="SSF57850">
    <property type="entry name" value="RING/U-box"/>
    <property type="match status" value="1"/>
</dbReference>
<feature type="transmembrane region" description="Helical" evidence="9">
    <location>
        <begin position="144"/>
        <end position="171"/>
    </location>
</feature>
<evidence type="ECO:0000313" key="11">
    <source>
        <dbReference type="EMBL" id="TWW63260.1"/>
    </source>
</evidence>
<dbReference type="GO" id="GO:0008270">
    <property type="term" value="F:zinc ion binding"/>
    <property type="evidence" value="ECO:0007669"/>
    <property type="project" value="UniProtKB-KW"/>
</dbReference>
<dbReference type="InterPro" id="IPR018957">
    <property type="entry name" value="Znf_C3HC4_RING-type"/>
</dbReference>
<feature type="transmembrane region" description="Helical" evidence="9">
    <location>
        <begin position="177"/>
        <end position="194"/>
    </location>
</feature>
<evidence type="ECO:0000256" key="8">
    <source>
        <dbReference type="PROSITE-ProRule" id="PRU00175"/>
    </source>
</evidence>
<dbReference type="CDD" id="cd16475">
    <property type="entry name" value="RING-H2_RNF121-like"/>
    <property type="match status" value="1"/>
</dbReference>
<protein>
    <submittedName>
        <fullName evidence="11">RING finger protein 175</fullName>
    </submittedName>
</protein>
<evidence type="ECO:0000256" key="9">
    <source>
        <dbReference type="SAM" id="Phobius"/>
    </source>
</evidence>
<evidence type="ECO:0000256" key="2">
    <source>
        <dbReference type="ARBA" id="ARBA00022692"/>
    </source>
</evidence>
<evidence type="ECO:0000313" key="12">
    <source>
        <dbReference type="Proteomes" id="UP000324091"/>
    </source>
</evidence>
<dbReference type="PANTHER" id="PTHR13407">
    <property type="entry name" value="RNF121 PROTEIN"/>
    <property type="match status" value="1"/>
</dbReference>
<keyword evidence="5" id="KW-0862">Zinc</keyword>
<dbReference type="PANTHER" id="PTHR13407:SF2">
    <property type="entry name" value="RING FINGER PROTEIN 175"/>
    <property type="match status" value="1"/>
</dbReference>
<dbReference type="GO" id="GO:0036503">
    <property type="term" value="P:ERAD pathway"/>
    <property type="evidence" value="ECO:0007669"/>
    <property type="project" value="TreeGrafter"/>
</dbReference>
<dbReference type="EMBL" id="RHFK02000016">
    <property type="protein sequence ID" value="TWW63260.1"/>
    <property type="molecule type" value="Genomic_DNA"/>
</dbReference>
<dbReference type="Proteomes" id="UP000324091">
    <property type="component" value="Chromosome 3"/>
</dbReference>
<proteinExistence type="predicted"/>
<keyword evidence="7 9" id="KW-0472">Membrane</keyword>
<feature type="transmembrane region" description="Helical" evidence="9">
    <location>
        <begin position="103"/>
        <end position="123"/>
    </location>
</feature>
<dbReference type="GO" id="GO:0005789">
    <property type="term" value="C:endoplasmic reticulum membrane"/>
    <property type="evidence" value="ECO:0007669"/>
    <property type="project" value="TreeGrafter"/>
</dbReference>
<dbReference type="Pfam" id="PF00097">
    <property type="entry name" value="zf-C3HC4"/>
    <property type="match status" value="1"/>
</dbReference>
<keyword evidence="3" id="KW-0479">Metal-binding</keyword>
<feature type="domain" description="RING-type" evidence="10">
    <location>
        <begin position="244"/>
        <end position="294"/>
    </location>
</feature>
<dbReference type="SMART" id="SM00184">
    <property type="entry name" value="RING"/>
    <property type="match status" value="1"/>
</dbReference>
<dbReference type="GO" id="GO:0061630">
    <property type="term" value="F:ubiquitin protein ligase activity"/>
    <property type="evidence" value="ECO:0007669"/>
    <property type="project" value="TreeGrafter"/>
</dbReference>
<evidence type="ECO:0000259" key="10">
    <source>
        <dbReference type="PROSITE" id="PS50089"/>
    </source>
</evidence>
<dbReference type="GO" id="GO:0000139">
    <property type="term" value="C:Golgi membrane"/>
    <property type="evidence" value="ECO:0007669"/>
    <property type="project" value="TreeGrafter"/>
</dbReference>
<feature type="transmembrane region" description="Helical" evidence="9">
    <location>
        <begin position="39"/>
        <end position="57"/>
    </location>
</feature>
<dbReference type="Gene3D" id="3.30.40.10">
    <property type="entry name" value="Zinc/RING finger domain, C3HC4 (zinc finger)"/>
    <property type="match status" value="1"/>
</dbReference>
<dbReference type="AlphaFoldDB" id="A0A5C6NBK1"/>
<evidence type="ECO:0000256" key="1">
    <source>
        <dbReference type="ARBA" id="ARBA00004141"/>
    </source>
</evidence>
<accession>A0A5C6NBK1</accession>
<comment type="subcellular location">
    <subcellularLocation>
        <location evidence="1">Membrane</location>
        <topology evidence="1">Multi-pass membrane protein</topology>
    </subcellularLocation>
</comment>
<name>A0A5C6NBK1_9TELE</name>
<keyword evidence="6 9" id="KW-1133">Transmembrane helix</keyword>
<gene>
    <name evidence="11" type="ORF">D4764_03G0002680</name>
</gene>
<organism evidence="11 12">
    <name type="scientific">Takifugu flavidus</name>
    <name type="common">sansaifugu</name>
    <dbReference type="NCBI Taxonomy" id="433684"/>
    <lineage>
        <taxon>Eukaryota</taxon>
        <taxon>Metazoa</taxon>
        <taxon>Chordata</taxon>
        <taxon>Craniata</taxon>
        <taxon>Vertebrata</taxon>
        <taxon>Euteleostomi</taxon>
        <taxon>Actinopterygii</taxon>
        <taxon>Neopterygii</taxon>
        <taxon>Teleostei</taxon>
        <taxon>Neoteleostei</taxon>
        <taxon>Acanthomorphata</taxon>
        <taxon>Eupercaria</taxon>
        <taxon>Tetraodontiformes</taxon>
        <taxon>Tetradontoidea</taxon>
        <taxon>Tetraodontidae</taxon>
        <taxon>Takifugu</taxon>
    </lineage>
</organism>
<keyword evidence="12" id="KW-1185">Reference proteome</keyword>
<evidence type="ECO:0000256" key="3">
    <source>
        <dbReference type="ARBA" id="ARBA00022723"/>
    </source>
</evidence>
<sequence length="345" mass="39924">MADAHPQDLLKMTHRESWRVQHERLHVKHRGHEAMHAEMVLILVATLAVAQIVLVQWKQRHHRSYNVGATMLTCPEPGLDRSCRLVTLVQMWVVPLYFTIRLYWWRFLSMWGAFSVITSYVLFRATRRPLACRTPRMVYKWFLLIYKLSYAVGVLGYLAIMFTMFGFNVLFRIKAEASMDAGVVLLFYGLYYGVMGRDFAEICSDHMASTIGRERLLTSLPSSGLFQFYSRGGIPSRGPAQHICAVCGQQVLVDVEEEGFIEDTYQLSCGHTFHEFCIRGWCIVGKKQTCPYCNEKVDLKRMMNNPWEKTHVLYGQLLDWLRYLVAWQPIIIGIVHGINFVLGLE</sequence>
<evidence type="ECO:0000256" key="4">
    <source>
        <dbReference type="ARBA" id="ARBA00022771"/>
    </source>
</evidence>
<keyword evidence="4 8" id="KW-0863">Zinc-finger</keyword>
<feature type="transmembrane region" description="Helical" evidence="9">
    <location>
        <begin position="320"/>
        <end position="342"/>
    </location>
</feature>
<comment type="caution">
    <text evidence="11">The sequence shown here is derived from an EMBL/GenBank/DDBJ whole genome shotgun (WGS) entry which is preliminary data.</text>
</comment>
<dbReference type="InterPro" id="IPR013083">
    <property type="entry name" value="Znf_RING/FYVE/PHD"/>
</dbReference>
<evidence type="ECO:0000256" key="6">
    <source>
        <dbReference type="ARBA" id="ARBA00022989"/>
    </source>
</evidence>
<dbReference type="PROSITE" id="PS50089">
    <property type="entry name" value="ZF_RING_2"/>
    <property type="match status" value="1"/>
</dbReference>
<dbReference type="InterPro" id="IPR001841">
    <property type="entry name" value="Znf_RING"/>
</dbReference>
<reference evidence="11 12" key="1">
    <citation type="submission" date="2019-04" db="EMBL/GenBank/DDBJ databases">
        <title>Chromosome genome assembly for Takifugu flavidus.</title>
        <authorList>
            <person name="Xiao S."/>
        </authorList>
    </citation>
    <scope>NUCLEOTIDE SEQUENCE [LARGE SCALE GENOMIC DNA]</scope>
    <source>
        <strain evidence="11">HTHZ2018</strain>
        <tissue evidence="11">Muscle</tissue>
    </source>
</reference>
<evidence type="ECO:0000256" key="5">
    <source>
        <dbReference type="ARBA" id="ARBA00022833"/>
    </source>
</evidence>
<keyword evidence="2 9" id="KW-0812">Transmembrane</keyword>
<dbReference type="FunFam" id="3.30.40.10:FF:000074">
    <property type="entry name" value="Ring finger protein 121"/>
    <property type="match status" value="1"/>
</dbReference>
<dbReference type="InterPro" id="IPR040176">
    <property type="entry name" value="RNF121/RNF175"/>
</dbReference>
<evidence type="ECO:0000256" key="7">
    <source>
        <dbReference type="ARBA" id="ARBA00023136"/>
    </source>
</evidence>